<evidence type="ECO:0000313" key="2">
    <source>
        <dbReference type="EMBL" id="RNA43705.1"/>
    </source>
</evidence>
<dbReference type="Proteomes" id="UP000276133">
    <property type="component" value="Unassembled WGS sequence"/>
</dbReference>
<sequence length="59" mass="6323">MGSTSPKSFPVNLSFTRFKTIIAFLFVSSTSILLIGLADPEVEAFCATGLLLAASTRRQ</sequence>
<keyword evidence="1" id="KW-1133">Transmembrane helix</keyword>
<dbReference type="AlphaFoldDB" id="A0A3M7T6U1"/>
<organism evidence="2 3">
    <name type="scientific">Brachionus plicatilis</name>
    <name type="common">Marine rotifer</name>
    <name type="synonym">Brachionus muelleri</name>
    <dbReference type="NCBI Taxonomy" id="10195"/>
    <lineage>
        <taxon>Eukaryota</taxon>
        <taxon>Metazoa</taxon>
        <taxon>Spiralia</taxon>
        <taxon>Gnathifera</taxon>
        <taxon>Rotifera</taxon>
        <taxon>Eurotatoria</taxon>
        <taxon>Monogononta</taxon>
        <taxon>Pseudotrocha</taxon>
        <taxon>Ploima</taxon>
        <taxon>Brachionidae</taxon>
        <taxon>Brachionus</taxon>
    </lineage>
</organism>
<keyword evidence="1" id="KW-0472">Membrane</keyword>
<evidence type="ECO:0000256" key="1">
    <source>
        <dbReference type="SAM" id="Phobius"/>
    </source>
</evidence>
<reference evidence="2 3" key="1">
    <citation type="journal article" date="2018" name="Sci. Rep.">
        <title>Genomic signatures of local adaptation to the degree of environmental predictability in rotifers.</title>
        <authorList>
            <person name="Franch-Gras L."/>
            <person name="Hahn C."/>
            <person name="Garcia-Roger E.M."/>
            <person name="Carmona M.J."/>
            <person name="Serra M."/>
            <person name="Gomez A."/>
        </authorList>
    </citation>
    <scope>NUCLEOTIDE SEQUENCE [LARGE SCALE GENOMIC DNA]</scope>
    <source>
        <strain evidence="2">HYR1</strain>
    </source>
</reference>
<dbReference type="EMBL" id="REGN01000185">
    <property type="protein sequence ID" value="RNA43705.1"/>
    <property type="molecule type" value="Genomic_DNA"/>
</dbReference>
<comment type="caution">
    <text evidence="2">The sequence shown here is derived from an EMBL/GenBank/DDBJ whole genome shotgun (WGS) entry which is preliminary data.</text>
</comment>
<protein>
    <submittedName>
        <fullName evidence="2">Uncharacterized protein</fullName>
    </submittedName>
</protein>
<evidence type="ECO:0000313" key="3">
    <source>
        <dbReference type="Proteomes" id="UP000276133"/>
    </source>
</evidence>
<feature type="transmembrane region" description="Helical" evidence="1">
    <location>
        <begin position="21"/>
        <end position="38"/>
    </location>
</feature>
<proteinExistence type="predicted"/>
<keyword evidence="3" id="KW-1185">Reference proteome</keyword>
<name>A0A3M7T6U1_BRAPC</name>
<accession>A0A3M7T6U1</accession>
<keyword evidence="1" id="KW-0812">Transmembrane</keyword>
<gene>
    <name evidence="2" type="ORF">BpHYR1_045968</name>
</gene>